<dbReference type="InterPro" id="IPR005162">
    <property type="entry name" value="Retrotrans_gag_dom"/>
</dbReference>
<dbReference type="Pfam" id="PF03732">
    <property type="entry name" value="Retrotrans_gag"/>
    <property type="match status" value="1"/>
</dbReference>
<feature type="domain" description="Retrotransposon gag" evidence="3">
    <location>
        <begin position="115"/>
        <end position="203"/>
    </location>
</feature>
<evidence type="ECO:0000256" key="1">
    <source>
        <dbReference type="SAM" id="Coils"/>
    </source>
</evidence>
<dbReference type="AlphaFoldDB" id="A0AAV9FNG0"/>
<dbReference type="EMBL" id="JAUJYO010000001">
    <property type="protein sequence ID" value="KAK1327086.1"/>
    <property type="molecule type" value="Genomic_DNA"/>
</dbReference>
<organism evidence="4 5">
    <name type="scientific">Acorus calamus</name>
    <name type="common">Sweet flag</name>
    <dbReference type="NCBI Taxonomy" id="4465"/>
    <lineage>
        <taxon>Eukaryota</taxon>
        <taxon>Viridiplantae</taxon>
        <taxon>Streptophyta</taxon>
        <taxon>Embryophyta</taxon>
        <taxon>Tracheophyta</taxon>
        <taxon>Spermatophyta</taxon>
        <taxon>Magnoliopsida</taxon>
        <taxon>Liliopsida</taxon>
        <taxon>Acoraceae</taxon>
        <taxon>Acorus</taxon>
    </lineage>
</organism>
<dbReference type="PANTHER" id="PTHR33223:SF6">
    <property type="entry name" value="CCHC-TYPE DOMAIN-CONTAINING PROTEIN"/>
    <property type="match status" value="1"/>
</dbReference>
<name>A0AAV9FNG0_ACOCL</name>
<evidence type="ECO:0000256" key="2">
    <source>
        <dbReference type="SAM" id="MobiDB-lite"/>
    </source>
</evidence>
<keyword evidence="1" id="KW-0175">Coiled coil</keyword>
<sequence length="306" mass="34942">MTIKELEEQVAVLTTRMDEMSTNIQELLRDRQTYHTILQNIQALLQDRPANQVNPERPQPNRDHHHDEEVGPIFQRKTLRIDFPRFDGIDPEGWLFQAEQYQELNGVTDAQMVPLASVHLQGDAIPWYHWLKQSIGLLTWQQFSRAICARFGSRQHIDPCSSLSKLSQTDTVREFITEFEKLVNLVPGMLESHQVSIFLSGLRANIRAGVRLLRPVGLIEAFELALCQEDAITATTIHNATRIYDFQILKFKFVGKNQIPIYILSICMESEIARLGNPKIAFATSATACKLPDPLRRAAVPVDSDW</sequence>
<feature type="compositionally biased region" description="Basic and acidic residues" evidence="2">
    <location>
        <begin position="59"/>
        <end position="69"/>
    </location>
</feature>
<keyword evidence="5" id="KW-1185">Reference proteome</keyword>
<comment type="caution">
    <text evidence="4">The sequence shown here is derived from an EMBL/GenBank/DDBJ whole genome shotgun (WGS) entry which is preliminary data.</text>
</comment>
<accession>A0AAV9FNG0</accession>
<feature type="coiled-coil region" evidence="1">
    <location>
        <begin position="3"/>
        <end position="30"/>
    </location>
</feature>
<evidence type="ECO:0000313" key="5">
    <source>
        <dbReference type="Proteomes" id="UP001180020"/>
    </source>
</evidence>
<gene>
    <name evidence="4" type="ORF">QJS10_CPA01g00010</name>
</gene>
<evidence type="ECO:0000313" key="4">
    <source>
        <dbReference type="EMBL" id="KAK1327086.1"/>
    </source>
</evidence>
<reference evidence="4" key="1">
    <citation type="journal article" date="2023" name="Nat. Commun.">
        <title>Diploid and tetraploid genomes of Acorus and the evolution of monocots.</title>
        <authorList>
            <person name="Ma L."/>
            <person name="Liu K.W."/>
            <person name="Li Z."/>
            <person name="Hsiao Y.Y."/>
            <person name="Qi Y."/>
            <person name="Fu T."/>
            <person name="Tang G.D."/>
            <person name="Zhang D."/>
            <person name="Sun W.H."/>
            <person name="Liu D.K."/>
            <person name="Li Y."/>
            <person name="Chen G.Z."/>
            <person name="Liu X.D."/>
            <person name="Liao X.Y."/>
            <person name="Jiang Y.T."/>
            <person name="Yu X."/>
            <person name="Hao Y."/>
            <person name="Huang J."/>
            <person name="Zhao X.W."/>
            <person name="Ke S."/>
            <person name="Chen Y.Y."/>
            <person name="Wu W.L."/>
            <person name="Hsu J.L."/>
            <person name="Lin Y.F."/>
            <person name="Huang M.D."/>
            <person name="Li C.Y."/>
            <person name="Huang L."/>
            <person name="Wang Z.W."/>
            <person name="Zhao X."/>
            <person name="Zhong W.Y."/>
            <person name="Peng D.H."/>
            <person name="Ahmad S."/>
            <person name="Lan S."/>
            <person name="Zhang J.S."/>
            <person name="Tsai W.C."/>
            <person name="Van de Peer Y."/>
            <person name="Liu Z.J."/>
        </authorList>
    </citation>
    <scope>NUCLEOTIDE SEQUENCE</scope>
    <source>
        <strain evidence="4">CP</strain>
    </source>
</reference>
<proteinExistence type="predicted"/>
<feature type="region of interest" description="Disordered" evidence="2">
    <location>
        <begin position="47"/>
        <end position="69"/>
    </location>
</feature>
<dbReference type="PANTHER" id="PTHR33223">
    <property type="entry name" value="CCHC-TYPE DOMAIN-CONTAINING PROTEIN"/>
    <property type="match status" value="1"/>
</dbReference>
<reference evidence="4" key="2">
    <citation type="submission" date="2023-06" db="EMBL/GenBank/DDBJ databases">
        <authorList>
            <person name="Ma L."/>
            <person name="Liu K.-W."/>
            <person name="Li Z."/>
            <person name="Hsiao Y.-Y."/>
            <person name="Qi Y."/>
            <person name="Fu T."/>
            <person name="Tang G."/>
            <person name="Zhang D."/>
            <person name="Sun W.-H."/>
            <person name="Liu D.-K."/>
            <person name="Li Y."/>
            <person name="Chen G.-Z."/>
            <person name="Liu X.-D."/>
            <person name="Liao X.-Y."/>
            <person name="Jiang Y.-T."/>
            <person name="Yu X."/>
            <person name="Hao Y."/>
            <person name="Huang J."/>
            <person name="Zhao X.-W."/>
            <person name="Ke S."/>
            <person name="Chen Y.-Y."/>
            <person name="Wu W.-L."/>
            <person name="Hsu J.-L."/>
            <person name="Lin Y.-F."/>
            <person name="Huang M.-D."/>
            <person name="Li C.-Y."/>
            <person name="Huang L."/>
            <person name="Wang Z.-W."/>
            <person name="Zhao X."/>
            <person name="Zhong W.-Y."/>
            <person name="Peng D.-H."/>
            <person name="Ahmad S."/>
            <person name="Lan S."/>
            <person name="Zhang J.-S."/>
            <person name="Tsai W.-C."/>
            <person name="Van De Peer Y."/>
            <person name="Liu Z.-J."/>
        </authorList>
    </citation>
    <scope>NUCLEOTIDE SEQUENCE</scope>
    <source>
        <strain evidence="4">CP</strain>
        <tissue evidence="4">Leaves</tissue>
    </source>
</reference>
<protein>
    <recommendedName>
        <fullName evidence="3">Retrotransposon gag domain-containing protein</fullName>
    </recommendedName>
</protein>
<evidence type="ECO:0000259" key="3">
    <source>
        <dbReference type="Pfam" id="PF03732"/>
    </source>
</evidence>
<dbReference type="Proteomes" id="UP001180020">
    <property type="component" value="Unassembled WGS sequence"/>
</dbReference>